<evidence type="ECO:0000313" key="15">
    <source>
        <dbReference type="Proteomes" id="UP000002357"/>
    </source>
</evidence>
<dbReference type="GO" id="GO:0005886">
    <property type="term" value="C:plasma membrane"/>
    <property type="evidence" value="ECO:0007669"/>
    <property type="project" value="UniProtKB-SubCell"/>
</dbReference>
<dbReference type="Gene3D" id="3.30.460.20">
    <property type="entry name" value="CorA soluble domain-like"/>
    <property type="match status" value="1"/>
</dbReference>
<reference evidence="14 15" key="1">
    <citation type="journal article" date="2010" name="Genome Biol. Evol.">
        <title>The sequence of a 1.8-mb bacterial linear plasmid reveals a rich evolutionary reservoir of secondary metabolic pathways.</title>
        <authorList>
            <person name="Medema M.H."/>
            <person name="Trefzer A."/>
            <person name="Kovalchuk A."/>
            <person name="van den Berg M."/>
            <person name="Mueller U."/>
            <person name="Heijne W."/>
            <person name="Wu L."/>
            <person name="Alam M.T."/>
            <person name="Ronning C.M."/>
            <person name="Nierman W.C."/>
            <person name="Bovenberg R.A.L."/>
            <person name="Breitling R."/>
            <person name="Takano E."/>
        </authorList>
    </citation>
    <scope>NUCLEOTIDE SEQUENCE [LARGE SCALE GENOMIC DNA]</scope>
    <source>
        <strain evidence="15">ATCC 27064 / DSM 738 / JCM 4710 / NBRC 13307 / NCIMB 12785 / NRRL 3585 / VKM Ac-602</strain>
    </source>
</reference>
<evidence type="ECO:0000256" key="8">
    <source>
        <dbReference type="ARBA" id="ARBA00023065"/>
    </source>
</evidence>
<sequence>MRTQRSRPHSGLRHAPPTAPFVKEPAMSMIRDLRAAVRPSLRKTSAVYSSYDTTRDPSASSAVVDCAVYRDGRRLEGESCQTPREAMLRVREGGGFAWIGLHEPTEEEFAGIAAEFGLHPLAVEDAVHAHQRPKLERYDNTLFTVFKTIHYVDHDELTATSEVVETGEVMCFTGRDFVITVRHGGKGSLRQLRRGLQEDAELLAKGPSAVLHALADHVVDGYIAVAAAVQDDIDEVEIDVFSAPAKGKKRGSDPGRIYQLKREVLEFKRAVSPLLRPMQLLSERPMRLIDPDIQKYFRDVADHLARVQEEVIGFDELLNSILQANLAQAQVAQNEDMRKITSWAAIIAVPTAVCGVYGMNFDHMPELRWQYGYPMVLVSIAVICFTIHRTLKRNGWL</sequence>
<feature type="region of interest" description="Disordered" evidence="12">
    <location>
        <begin position="1"/>
        <end position="20"/>
    </location>
</feature>
<proteinExistence type="inferred from homology"/>
<organism evidence="14 15">
    <name type="scientific">Streptomyces clavuligerus</name>
    <dbReference type="NCBI Taxonomy" id="1901"/>
    <lineage>
        <taxon>Bacteria</taxon>
        <taxon>Bacillati</taxon>
        <taxon>Actinomycetota</taxon>
        <taxon>Actinomycetes</taxon>
        <taxon>Kitasatosporales</taxon>
        <taxon>Streptomycetaceae</taxon>
        <taxon>Streptomyces</taxon>
    </lineage>
</organism>
<dbReference type="SUPFAM" id="SSF144083">
    <property type="entry name" value="Magnesium transport protein CorA, transmembrane region"/>
    <property type="match status" value="1"/>
</dbReference>
<dbReference type="FunFam" id="1.20.58.340:FF:000017">
    <property type="entry name" value="Magnesium transport protein CorA"/>
    <property type="match status" value="1"/>
</dbReference>
<dbReference type="Proteomes" id="UP000002357">
    <property type="component" value="Chromosome"/>
</dbReference>
<comment type="subcellular location">
    <subcellularLocation>
        <location evidence="1">Cell membrane</location>
        <topology evidence="1">Multi-pass membrane protein</topology>
    </subcellularLocation>
</comment>
<keyword evidence="7 13" id="KW-1133">Transmembrane helix</keyword>
<dbReference type="GO" id="GO:0000287">
    <property type="term" value="F:magnesium ion binding"/>
    <property type="evidence" value="ECO:0007669"/>
    <property type="project" value="TreeGrafter"/>
</dbReference>
<gene>
    <name evidence="14" type="ORF">SCLAV_4015</name>
</gene>
<dbReference type="GO" id="GO:0050897">
    <property type="term" value="F:cobalt ion binding"/>
    <property type="evidence" value="ECO:0007669"/>
    <property type="project" value="TreeGrafter"/>
</dbReference>
<evidence type="ECO:0000256" key="3">
    <source>
        <dbReference type="ARBA" id="ARBA00022448"/>
    </source>
</evidence>
<keyword evidence="6" id="KW-0460">Magnesium</keyword>
<dbReference type="Pfam" id="PF01544">
    <property type="entry name" value="CorA"/>
    <property type="match status" value="1"/>
</dbReference>
<feature type="transmembrane region" description="Helical" evidence="13">
    <location>
        <begin position="371"/>
        <end position="391"/>
    </location>
</feature>
<dbReference type="CDD" id="cd12830">
    <property type="entry name" value="MtCorA-like"/>
    <property type="match status" value="1"/>
</dbReference>
<dbReference type="PANTHER" id="PTHR46494:SF1">
    <property type="entry name" value="CORA FAMILY METAL ION TRANSPORTER (EUROFUNG)"/>
    <property type="match status" value="1"/>
</dbReference>
<feature type="compositionally biased region" description="Basic residues" evidence="12">
    <location>
        <begin position="1"/>
        <end position="12"/>
    </location>
</feature>
<keyword evidence="15" id="KW-1185">Reference proteome</keyword>
<dbReference type="PANTHER" id="PTHR46494">
    <property type="entry name" value="CORA FAMILY METAL ION TRANSPORTER (EUROFUNG)"/>
    <property type="match status" value="1"/>
</dbReference>
<dbReference type="InterPro" id="IPR045863">
    <property type="entry name" value="CorA_TM1_TM2"/>
</dbReference>
<dbReference type="SUPFAM" id="SSF143865">
    <property type="entry name" value="CorA soluble domain-like"/>
    <property type="match status" value="1"/>
</dbReference>
<dbReference type="AlphaFoldDB" id="E2Q4T0"/>
<dbReference type="InterPro" id="IPR002523">
    <property type="entry name" value="MgTranspt_CorA/ZnTranspt_ZntB"/>
</dbReference>
<dbReference type="GO" id="GO:0015095">
    <property type="term" value="F:magnesium ion transmembrane transporter activity"/>
    <property type="evidence" value="ECO:0007669"/>
    <property type="project" value="TreeGrafter"/>
</dbReference>
<dbReference type="eggNOG" id="COG0598">
    <property type="taxonomic scope" value="Bacteria"/>
</dbReference>
<evidence type="ECO:0000256" key="2">
    <source>
        <dbReference type="ARBA" id="ARBA00009765"/>
    </source>
</evidence>
<keyword evidence="9 13" id="KW-0472">Membrane</keyword>
<dbReference type="EMBL" id="CM000913">
    <property type="protein sequence ID" value="EFG09089.1"/>
    <property type="molecule type" value="Genomic_DNA"/>
</dbReference>
<evidence type="ECO:0000256" key="7">
    <source>
        <dbReference type="ARBA" id="ARBA00022989"/>
    </source>
</evidence>
<keyword evidence="8" id="KW-0406">Ion transport</keyword>
<evidence type="ECO:0000256" key="5">
    <source>
        <dbReference type="ARBA" id="ARBA00022692"/>
    </source>
</evidence>
<comment type="similarity">
    <text evidence="2">Belongs to the CorA metal ion transporter (MIT) (TC 1.A.35) family.</text>
</comment>
<dbReference type="Gene3D" id="1.20.58.340">
    <property type="entry name" value="Magnesium transport protein CorA, transmembrane region"/>
    <property type="match status" value="2"/>
</dbReference>
<evidence type="ECO:0000256" key="10">
    <source>
        <dbReference type="ARBA" id="ARBA00034269"/>
    </source>
</evidence>
<keyword evidence="4" id="KW-1003">Cell membrane</keyword>
<dbReference type="GO" id="GO:0015087">
    <property type="term" value="F:cobalt ion transmembrane transporter activity"/>
    <property type="evidence" value="ECO:0007669"/>
    <property type="project" value="TreeGrafter"/>
</dbReference>
<keyword evidence="3" id="KW-0813">Transport</keyword>
<evidence type="ECO:0000256" key="9">
    <source>
        <dbReference type="ARBA" id="ARBA00023136"/>
    </source>
</evidence>
<evidence type="ECO:0000256" key="4">
    <source>
        <dbReference type="ARBA" id="ARBA00022475"/>
    </source>
</evidence>
<feature type="transmembrane region" description="Helical" evidence="13">
    <location>
        <begin position="340"/>
        <end position="359"/>
    </location>
</feature>
<comment type="catalytic activity">
    <reaction evidence="10">
        <text>Mg(2+)(in) = Mg(2+)(out)</text>
        <dbReference type="Rhea" id="RHEA:29827"/>
        <dbReference type="ChEBI" id="CHEBI:18420"/>
    </reaction>
</comment>
<keyword evidence="5 13" id="KW-0812">Transmembrane</keyword>
<accession>E2Q4T0</accession>
<name>E2Q4T0_STRCL</name>
<evidence type="ECO:0000313" key="14">
    <source>
        <dbReference type="EMBL" id="EFG09089.1"/>
    </source>
</evidence>
<protein>
    <submittedName>
        <fullName evidence="14">Metal-transport protein</fullName>
    </submittedName>
</protein>
<evidence type="ECO:0000256" key="13">
    <source>
        <dbReference type="SAM" id="Phobius"/>
    </source>
</evidence>
<evidence type="ECO:0000256" key="1">
    <source>
        <dbReference type="ARBA" id="ARBA00004651"/>
    </source>
</evidence>
<dbReference type="FunFam" id="3.30.460.20:FF:000004">
    <property type="entry name" value="Magnesium transport protein CorA"/>
    <property type="match status" value="1"/>
</dbReference>
<evidence type="ECO:0000256" key="6">
    <source>
        <dbReference type="ARBA" id="ARBA00022842"/>
    </source>
</evidence>
<dbReference type="InterPro" id="IPR045861">
    <property type="entry name" value="CorA_cytoplasmic_dom"/>
</dbReference>
<evidence type="ECO:0000256" key="12">
    <source>
        <dbReference type="SAM" id="MobiDB-lite"/>
    </source>
</evidence>
<evidence type="ECO:0000256" key="11">
    <source>
        <dbReference type="ARBA" id="ARBA00045497"/>
    </source>
</evidence>
<dbReference type="FunFam" id="1.20.58.340:FF:000004">
    <property type="entry name" value="Magnesium transport protein CorA"/>
    <property type="match status" value="1"/>
</dbReference>
<comment type="function">
    <text evidence="11">Mediates influx of magnesium ions. Alternates between open and closed states. Activated by low cytoplasmic Mg(2+) levels. Inactive when cytoplasmic Mg(2+) levels are high.</text>
</comment>